<organism evidence="2 3">
    <name type="scientific">Aspergillus novofumigatus (strain IBT 16806)</name>
    <dbReference type="NCBI Taxonomy" id="1392255"/>
    <lineage>
        <taxon>Eukaryota</taxon>
        <taxon>Fungi</taxon>
        <taxon>Dikarya</taxon>
        <taxon>Ascomycota</taxon>
        <taxon>Pezizomycotina</taxon>
        <taxon>Eurotiomycetes</taxon>
        <taxon>Eurotiomycetidae</taxon>
        <taxon>Eurotiales</taxon>
        <taxon>Aspergillaceae</taxon>
        <taxon>Aspergillus</taxon>
        <taxon>Aspergillus subgen. Fumigati</taxon>
    </lineage>
</organism>
<dbReference type="AlphaFoldDB" id="A0A2I1C571"/>
<dbReference type="Proteomes" id="UP000234474">
    <property type="component" value="Unassembled WGS sequence"/>
</dbReference>
<reference evidence="3" key="1">
    <citation type="journal article" date="2018" name="Proc. Natl. Acad. Sci. U.S.A.">
        <title>Linking secondary metabolites to gene clusters through genome sequencing of six diverse Aspergillus species.</title>
        <authorList>
            <person name="Kaerboelling I."/>
            <person name="Vesth T.C."/>
            <person name="Frisvad J.C."/>
            <person name="Nybo J.L."/>
            <person name="Theobald S."/>
            <person name="Kuo A."/>
            <person name="Bowyer P."/>
            <person name="Matsuda Y."/>
            <person name="Mondo S."/>
            <person name="Lyhne E.K."/>
            <person name="Kogle M.E."/>
            <person name="Clum A."/>
            <person name="Lipzen A."/>
            <person name="Salamov A."/>
            <person name="Ngan C.Y."/>
            <person name="Daum C."/>
            <person name="Chiniquy J."/>
            <person name="Barry K."/>
            <person name="LaButti K."/>
            <person name="Haridas S."/>
            <person name="Simmons B.A."/>
            <person name="Magnuson J.K."/>
            <person name="Mortensen U.H."/>
            <person name="Larsen T.O."/>
            <person name="Grigoriev I.V."/>
            <person name="Baker S.E."/>
            <person name="Andersen M.R."/>
        </authorList>
    </citation>
    <scope>NUCLEOTIDE SEQUENCE [LARGE SCALE GENOMIC DNA]</scope>
    <source>
        <strain evidence="3">IBT 16806</strain>
    </source>
</reference>
<name>A0A2I1C571_ASPN1</name>
<protein>
    <submittedName>
        <fullName evidence="2">Uncharacterized protein</fullName>
    </submittedName>
</protein>
<feature type="compositionally biased region" description="Polar residues" evidence="1">
    <location>
        <begin position="30"/>
        <end position="44"/>
    </location>
</feature>
<sequence length="73" mass="7746">MALSIEKLSHAISTSHDPFHGPLSPAQPLKSHSNTRNMELTITPDQPRASPLSYTGPSSTVAHVAGRKFGIGI</sequence>
<dbReference type="GeneID" id="36534941"/>
<evidence type="ECO:0000313" key="3">
    <source>
        <dbReference type="Proteomes" id="UP000234474"/>
    </source>
</evidence>
<dbReference type="EMBL" id="MSZS01000005">
    <property type="protein sequence ID" value="PKX92735.1"/>
    <property type="molecule type" value="Genomic_DNA"/>
</dbReference>
<evidence type="ECO:0000313" key="2">
    <source>
        <dbReference type="EMBL" id="PKX92735.1"/>
    </source>
</evidence>
<comment type="caution">
    <text evidence="2">The sequence shown here is derived from an EMBL/GenBank/DDBJ whole genome shotgun (WGS) entry which is preliminary data.</text>
</comment>
<dbReference type="VEuPathDB" id="FungiDB:P174DRAFT_442604"/>
<proteinExistence type="predicted"/>
<accession>A0A2I1C571</accession>
<gene>
    <name evidence="2" type="ORF">P174DRAFT_442604</name>
</gene>
<feature type="region of interest" description="Disordered" evidence="1">
    <location>
        <begin position="13"/>
        <end position="59"/>
    </location>
</feature>
<evidence type="ECO:0000256" key="1">
    <source>
        <dbReference type="SAM" id="MobiDB-lite"/>
    </source>
</evidence>
<dbReference type="RefSeq" id="XP_024681330.1">
    <property type="nucleotide sequence ID" value="XM_024827616.1"/>
</dbReference>
<keyword evidence="3" id="KW-1185">Reference proteome</keyword>